<evidence type="ECO:0000256" key="1">
    <source>
        <dbReference type="SAM" id="MobiDB-lite"/>
    </source>
</evidence>
<evidence type="ECO:0000313" key="2">
    <source>
        <dbReference type="EMBL" id="KAF5713213.1"/>
    </source>
</evidence>
<dbReference type="EMBL" id="JAAQPF010000152">
    <property type="protein sequence ID" value="KAF5713213.1"/>
    <property type="molecule type" value="Genomic_DNA"/>
</dbReference>
<protein>
    <submittedName>
        <fullName evidence="2">Uncharacterized protein</fullName>
    </submittedName>
</protein>
<proteinExistence type="predicted"/>
<dbReference type="AlphaFoldDB" id="A0A8H5YIH0"/>
<reference evidence="2 3" key="1">
    <citation type="submission" date="2020-05" db="EMBL/GenBank/DDBJ databases">
        <title>Identification and distribution of gene clusters putatively required for synthesis of sphingolipid metabolism inhibitors in phylogenetically diverse species of the filamentous fungus Fusarium.</title>
        <authorList>
            <person name="Kim H.-S."/>
            <person name="Busman M."/>
            <person name="Brown D.W."/>
            <person name="Divon H."/>
            <person name="Uhlig S."/>
            <person name="Proctor R.H."/>
        </authorList>
    </citation>
    <scope>NUCLEOTIDE SEQUENCE [LARGE SCALE GENOMIC DNA]</scope>
    <source>
        <strain evidence="2 3">NRRL 26131</strain>
    </source>
</reference>
<keyword evidence="3" id="KW-1185">Reference proteome</keyword>
<dbReference type="Proteomes" id="UP000532311">
    <property type="component" value="Unassembled WGS sequence"/>
</dbReference>
<gene>
    <name evidence="2" type="ORF">FGLOB1_4121</name>
</gene>
<sequence>MGQPILLPATESMQKLCQQQREKDIQSERGPLREYKATPTDTKILLKFENEHAPEIRRRALRDGKSVGKARNYGPRELDKGTIASPERTITVFIPLATQTASTQRFPKVLYQPDKDKPEVRQLLPWHVENHIQIPGNSRIVVEEGPVCFDMVQYDWEPAEGQESKDE</sequence>
<accession>A0A8H5YIH0</accession>
<feature type="region of interest" description="Disordered" evidence="1">
    <location>
        <begin position="59"/>
        <end position="82"/>
    </location>
</feature>
<evidence type="ECO:0000313" key="3">
    <source>
        <dbReference type="Proteomes" id="UP000532311"/>
    </source>
</evidence>
<organism evidence="2 3">
    <name type="scientific">Fusarium globosum</name>
    <dbReference type="NCBI Taxonomy" id="78864"/>
    <lineage>
        <taxon>Eukaryota</taxon>
        <taxon>Fungi</taxon>
        <taxon>Dikarya</taxon>
        <taxon>Ascomycota</taxon>
        <taxon>Pezizomycotina</taxon>
        <taxon>Sordariomycetes</taxon>
        <taxon>Hypocreomycetidae</taxon>
        <taxon>Hypocreales</taxon>
        <taxon>Nectriaceae</taxon>
        <taxon>Fusarium</taxon>
        <taxon>Fusarium fujikuroi species complex</taxon>
    </lineage>
</organism>
<comment type="caution">
    <text evidence="2">The sequence shown here is derived from an EMBL/GenBank/DDBJ whole genome shotgun (WGS) entry which is preliminary data.</text>
</comment>
<name>A0A8H5YIH0_9HYPO</name>